<organism evidence="1">
    <name type="scientific">marine sediment metagenome</name>
    <dbReference type="NCBI Taxonomy" id="412755"/>
    <lineage>
        <taxon>unclassified sequences</taxon>
        <taxon>metagenomes</taxon>
        <taxon>ecological metagenomes</taxon>
    </lineage>
</organism>
<feature type="non-terminal residue" evidence="1">
    <location>
        <position position="23"/>
    </location>
</feature>
<comment type="caution">
    <text evidence="1">The sequence shown here is derived from an EMBL/GenBank/DDBJ whole genome shotgun (WGS) entry which is preliminary data.</text>
</comment>
<name>A0A0F9KXF3_9ZZZZ</name>
<proteinExistence type="predicted"/>
<evidence type="ECO:0000313" key="1">
    <source>
        <dbReference type="EMBL" id="KKM86378.1"/>
    </source>
</evidence>
<sequence length="23" mass="2525">MTNFQSRNVVLFDGSSAQSSTFT</sequence>
<dbReference type="EMBL" id="LAZR01007267">
    <property type="protein sequence ID" value="KKM86378.1"/>
    <property type="molecule type" value="Genomic_DNA"/>
</dbReference>
<protein>
    <submittedName>
        <fullName evidence="1">Uncharacterized protein</fullName>
    </submittedName>
</protein>
<gene>
    <name evidence="1" type="ORF">LCGC14_1279540</name>
</gene>
<accession>A0A0F9KXF3</accession>
<reference evidence="1" key="1">
    <citation type="journal article" date="2015" name="Nature">
        <title>Complex archaea that bridge the gap between prokaryotes and eukaryotes.</title>
        <authorList>
            <person name="Spang A."/>
            <person name="Saw J.H."/>
            <person name="Jorgensen S.L."/>
            <person name="Zaremba-Niedzwiedzka K."/>
            <person name="Martijn J."/>
            <person name="Lind A.E."/>
            <person name="van Eijk R."/>
            <person name="Schleper C."/>
            <person name="Guy L."/>
            <person name="Ettema T.J."/>
        </authorList>
    </citation>
    <scope>NUCLEOTIDE SEQUENCE</scope>
</reference>
<dbReference type="AlphaFoldDB" id="A0A0F9KXF3"/>